<feature type="non-terminal residue" evidence="2">
    <location>
        <position position="69"/>
    </location>
</feature>
<sequence>MHRHGGRACVCGAAHTRAPCIGPATLAEGSGFRDPTCLRDKGPGPKGPRICIDRDARPDDRASLIANAD</sequence>
<evidence type="ECO:0000256" key="1">
    <source>
        <dbReference type="SAM" id="MobiDB-lite"/>
    </source>
</evidence>
<organism evidence="2 3">
    <name type="scientific">Iphiclides podalirius</name>
    <name type="common">scarce swallowtail</name>
    <dbReference type="NCBI Taxonomy" id="110791"/>
    <lineage>
        <taxon>Eukaryota</taxon>
        <taxon>Metazoa</taxon>
        <taxon>Ecdysozoa</taxon>
        <taxon>Arthropoda</taxon>
        <taxon>Hexapoda</taxon>
        <taxon>Insecta</taxon>
        <taxon>Pterygota</taxon>
        <taxon>Neoptera</taxon>
        <taxon>Endopterygota</taxon>
        <taxon>Lepidoptera</taxon>
        <taxon>Glossata</taxon>
        <taxon>Ditrysia</taxon>
        <taxon>Papilionoidea</taxon>
        <taxon>Papilionidae</taxon>
        <taxon>Papilioninae</taxon>
        <taxon>Iphiclides</taxon>
    </lineage>
</organism>
<accession>A0ABN8HPA3</accession>
<protein>
    <submittedName>
        <fullName evidence="2">Uncharacterized protein</fullName>
    </submittedName>
</protein>
<dbReference type="EMBL" id="OW152823">
    <property type="protein sequence ID" value="CAH2039337.1"/>
    <property type="molecule type" value="Genomic_DNA"/>
</dbReference>
<evidence type="ECO:0000313" key="2">
    <source>
        <dbReference type="EMBL" id="CAH2039337.1"/>
    </source>
</evidence>
<gene>
    <name evidence="2" type="ORF">IPOD504_LOCUS1613</name>
</gene>
<proteinExistence type="predicted"/>
<feature type="region of interest" description="Disordered" evidence="1">
    <location>
        <begin position="35"/>
        <end position="55"/>
    </location>
</feature>
<name>A0ABN8HPA3_9NEOP</name>
<dbReference type="Proteomes" id="UP000837857">
    <property type="component" value="Chromosome 11"/>
</dbReference>
<evidence type="ECO:0000313" key="3">
    <source>
        <dbReference type="Proteomes" id="UP000837857"/>
    </source>
</evidence>
<reference evidence="2" key="1">
    <citation type="submission" date="2022-03" db="EMBL/GenBank/DDBJ databases">
        <authorList>
            <person name="Martin H S."/>
        </authorList>
    </citation>
    <scope>NUCLEOTIDE SEQUENCE</scope>
</reference>
<keyword evidence="3" id="KW-1185">Reference proteome</keyword>